<dbReference type="InParanoid" id="A0A0G4EPW0"/>
<dbReference type="Pfam" id="PF00069">
    <property type="entry name" value="Pkinase"/>
    <property type="match status" value="1"/>
</dbReference>
<dbReference type="InterPro" id="IPR011009">
    <property type="entry name" value="Kinase-like_dom_sf"/>
</dbReference>
<dbReference type="Proteomes" id="UP000041254">
    <property type="component" value="Unassembled WGS sequence"/>
</dbReference>
<dbReference type="OrthoDB" id="541276at2759"/>
<evidence type="ECO:0000259" key="1">
    <source>
        <dbReference type="PROSITE" id="PS50011"/>
    </source>
</evidence>
<dbReference type="Gene3D" id="1.10.510.10">
    <property type="entry name" value="Transferase(Phosphotransferase) domain 1"/>
    <property type="match status" value="1"/>
</dbReference>
<dbReference type="AlphaFoldDB" id="A0A0G4EPW0"/>
<dbReference type="GO" id="GO:0004672">
    <property type="term" value="F:protein kinase activity"/>
    <property type="evidence" value="ECO:0007669"/>
    <property type="project" value="InterPro"/>
</dbReference>
<dbReference type="PROSITE" id="PS50011">
    <property type="entry name" value="PROTEIN_KINASE_DOM"/>
    <property type="match status" value="1"/>
</dbReference>
<name>A0A0G4EPW0_VITBC</name>
<dbReference type="EMBL" id="CDMY01000284">
    <property type="protein sequence ID" value="CEL99618.1"/>
    <property type="molecule type" value="Genomic_DNA"/>
</dbReference>
<evidence type="ECO:0000313" key="2">
    <source>
        <dbReference type="EMBL" id="CEL99618.1"/>
    </source>
</evidence>
<evidence type="ECO:0000313" key="3">
    <source>
        <dbReference type="Proteomes" id="UP000041254"/>
    </source>
</evidence>
<dbReference type="STRING" id="1169540.A0A0G4EPW0"/>
<feature type="domain" description="Protein kinase" evidence="1">
    <location>
        <begin position="22"/>
        <end position="152"/>
    </location>
</feature>
<dbReference type="PhylomeDB" id="A0A0G4EPW0"/>
<protein>
    <recommendedName>
        <fullName evidence="1">Protein kinase domain-containing protein</fullName>
    </recommendedName>
</protein>
<accession>A0A0G4EPW0</accession>
<dbReference type="VEuPathDB" id="CryptoDB:Vbra_1534"/>
<dbReference type="InterPro" id="IPR000719">
    <property type="entry name" value="Prot_kinase_dom"/>
</dbReference>
<gene>
    <name evidence="2" type="ORF">Vbra_1534</name>
</gene>
<dbReference type="SUPFAM" id="SSF56112">
    <property type="entry name" value="Protein kinase-like (PK-like)"/>
    <property type="match status" value="1"/>
</dbReference>
<reference evidence="2 3" key="1">
    <citation type="submission" date="2014-11" db="EMBL/GenBank/DDBJ databases">
        <authorList>
            <person name="Zhu J."/>
            <person name="Qi W."/>
            <person name="Song R."/>
        </authorList>
    </citation>
    <scope>NUCLEOTIDE SEQUENCE [LARGE SCALE GENOMIC DNA]</scope>
</reference>
<proteinExistence type="predicted"/>
<dbReference type="GO" id="GO:0005524">
    <property type="term" value="F:ATP binding"/>
    <property type="evidence" value="ECO:0007669"/>
    <property type="project" value="InterPro"/>
</dbReference>
<organism evidence="2 3">
    <name type="scientific">Vitrella brassicaformis (strain CCMP3155)</name>
    <dbReference type="NCBI Taxonomy" id="1169540"/>
    <lineage>
        <taxon>Eukaryota</taxon>
        <taxon>Sar</taxon>
        <taxon>Alveolata</taxon>
        <taxon>Colpodellida</taxon>
        <taxon>Vitrellaceae</taxon>
        <taxon>Vitrella</taxon>
    </lineage>
</organism>
<sequence>MRVGDRLLDVTGRPILELKERYTPLRPAGYGDPTRQSHTYIAAERASGREVFVKDVPTDRSGRNREKGILYYLRDVVGGKYPQLQTMREHYSGNDRDAYVFDKCPGGDLEGLCVSGAWNCEKTIRDLFKGMVTAVKQCHEAGIYHGDIKPDK</sequence>
<keyword evidence="3" id="KW-1185">Reference proteome</keyword>